<dbReference type="RefSeq" id="WP_255227169.1">
    <property type="nucleotide sequence ID" value="NZ_JAJEKE010000006.1"/>
</dbReference>
<evidence type="ECO:0008006" key="4">
    <source>
        <dbReference type="Google" id="ProtNLM"/>
    </source>
</evidence>
<gene>
    <name evidence="2" type="ORF">LJD61_08825</name>
</gene>
<evidence type="ECO:0000313" key="3">
    <source>
        <dbReference type="Proteomes" id="UP001651880"/>
    </source>
</evidence>
<dbReference type="EMBL" id="JAJEKE010000006">
    <property type="protein sequence ID" value="MCQ1529656.1"/>
    <property type="molecule type" value="Genomic_DNA"/>
</dbReference>
<comment type="caution">
    <text evidence="2">The sequence shown here is derived from an EMBL/GenBank/DDBJ whole genome shotgun (WGS) entry which is preliminary data.</text>
</comment>
<protein>
    <recommendedName>
        <fullName evidence="4">Lipoprotein</fullName>
    </recommendedName>
</protein>
<evidence type="ECO:0000313" key="2">
    <source>
        <dbReference type="EMBL" id="MCQ1529656.1"/>
    </source>
</evidence>
<feature type="transmembrane region" description="Helical" evidence="1">
    <location>
        <begin position="6"/>
        <end position="23"/>
    </location>
</feature>
<proteinExistence type="predicted"/>
<keyword evidence="1" id="KW-0812">Transmembrane</keyword>
<keyword evidence="1" id="KW-0472">Membrane</keyword>
<sequence>MKKIWYILMIIIIIMAMLGGCGGPSKQAGLKAADEEVKKVEEEINEAAKEAGSDVKVSLGEMGSNLKAPDSFPKDVVPILEDANIVNVNDNKDSKAIGIIYLTGKKYEEAVAFYTEALGDAKNLSQQSDQNSFFMSGKKEDYGFIVSIAKTNDGNFSIYLDVSYYDKAMKEQEALEKKSYYDAAETVVLSDGYPAEQFPILQEDKITDSQYSESDSDISYYVYLISNKTMKDILDSYDKNWQGIENKSKDLSSSEFTLQGESGKYQIYINGSVQDDEAKSAEYNIQLVYTK</sequence>
<evidence type="ECO:0000256" key="1">
    <source>
        <dbReference type="SAM" id="Phobius"/>
    </source>
</evidence>
<name>A0ABT1NH70_9FIRM</name>
<dbReference type="Proteomes" id="UP001651880">
    <property type="component" value="Unassembled WGS sequence"/>
</dbReference>
<accession>A0ABT1NH70</accession>
<organism evidence="2 3">
    <name type="scientific">Lutispora saccharofermentans</name>
    <dbReference type="NCBI Taxonomy" id="3024236"/>
    <lineage>
        <taxon>Bacteria</taxon>
        <taxon>Bacillati</taxon>
        <taxon>Bacillota</taxon>
        <taxon>Clostridia</taxon>
        <taxon>Lutisporales</taxon>
        <taxon>Lutisporaceae</taxon>
        <taxon>Lutispora</taxon>
    </lineage>
</organism>
<keyword evidence="3" id="KW-1185">Reference proteome</keyword>
<reference evidence="2 3" key="1">
    <citation type="submission" date="2021-10" db="EMBL/GenBank/DDBJ databases">
        <title>Lutispora strain m25 sp. nov., a thermophilic, non-spore-forming bacterium isolated from a lab-scale methanogenic bioreactor digesting anaerobic sludge.</title>
        <authorList>
            <person name="El Houari A."/>
            <person name="Mcdonald J."/>
        </authorList>
    </citation>
    <scope>NUCLEOTIDE SEQUENCE [LARGE SCALE GENOMIC DNA]</scope>
    <source>
        <strain evidence="3">m25</strain>
    </source>
</reference>
<keyword evidence="1" id="KW-1133">Transmembrane helix</keyword>
<dbReference type="PROSITE" id="PS51257">
    <property type="entry name" value="PROKAR_LIPOPROTEIN"/>
    <property type="match status" value="1"/>
</dbReference>